<dbReference type="SUPFAM" id="SSF46934">
    <property type="entry name" value="UBA-like"/>
    <property type="match status" value="1"/>
</dbReference>
<evidence type="ECO:0000313" key="11">
    <source>
        <dbReference type="EMBL" id="VAI46517.1"/>
    </source>
</evidence>
<evidence type="ECO:0000259" key="8">
    <source>
        <dbReference type="PROSITE" id="PS50030"/>
    </source>
</evidence>
<dbReference type="Pfam" id="PF24932">
    <property type="entry name" value="UBA_NBR1_C"/>
    <property type="match status" value="2"/>
</dbReference>
<name>A0A9R0Y0J7_TRITD</name>
<feature type="domain" description="PB1" evidence="10">
    <location>
        <begin position="33"/>
        <end position="119"/>
    </location>
</feature>
<keyword evidence="3 6" id="KW-0863">Zinc-finger</keyword>
<evidence type="ECO:0000256" key="7">
    <source>
        <dbReference type="SAM" id="MobiDB-lite"/>
    </source>
</evidence>
<feature type="compositionally biased region" description="Polar residues" evidence="7">
    <location>
        <begin position="225"/>
        <end position="243"/>
    </location>
</feature>
<dbReference type="InterPro" id="IPR056893">
    <property type="entry name" value="UBA_Nbr1_C"/>
</dbReference>
<accession>A0A9R0Y0J7</accession>
<keyword evidence="5" id="KW-0968">Cytoplasmic vesicle</keyword>
<dbReference type="Pfam" id="PF00569">
    <property type="entry name" value="ZZ"/>
    <property type="match status" value="1"/>
</dbReference>
<dbReference type="PROSITE" id="PS50030">
    <property type="entry name" value="UBA"/>
    <property type="match status" value="2"/>
</dbReference>
<proteinExistence type="predicted"/>
<dbReference type="SMART" id="SM00291">
    <property type="entry name" value="ZnF_ZZ"/>
    <property type="match status" value="1"/>
</dbReference>
<dbReference type="InterPro" id="IPR053793">
    <property type="entry name" value="PB1-like"/>
</dbReference>
<dbReference type="Pfam" id="PF00564">
    <property type="entry name" value="PB1"/>
    <property type="match status" value="1"/>
</dbReference>
<sequence>MSGLSAPPFDGLASGPDPWDVVVKVILLLVSSRGFVSPVKYGDTLKRFNGYVNGTHFTLNLSALRSKIASAFKFAPDADFILTYTDEDGDVVMLDDDEDLHDAAIHQKLNPLRINVQLKNSHAGASHINRQDSSPKPLEATTQDPIAQIKSVIDEALKPISEPLRSTAREDPLAHLKSALDEAMKSIHEPVPESLAKLSREVLDAAPPQLTDLIKPFVNLITSTNSSQSAGHAESSPGSSRGVQQARVDLKADGQPKVEASLGSRPLNERNPVSSETGGLKSVLVEVPAAVITEASQGHQGSLYPSVEDLLYTSNSGGNSSGCKDMTDAQTSDPGWRVPMYKAPHPSPPVPHAPLGYGHSPQFPYPGRLLSAGRLYGNLGNNSERSPRISHRWIQCDGCGVQPIVGPRYKSNVKEDYDLCDTCFCRMGSEVEYTRIDKPILPHKLSRDPNLCRKIHSRAPMKSKREKLESRFILDVTVLDGTLMSPSSPFTKIWRMHNNGSIMWPLGTQLIWVGGDQFALQTSVPLEIPLNGFPVDQEMDVAVDFVAPARPGRYISYWRLASPSGQKFGQRVWVHIQVEDPSFVSDNKTAAVNLNQPQESNITNTSSLPQESNMTNTSNLIDVNMEPANQVLDEHVNGTRMELLEPSIYREAAEPKKSPSAFSAAPPYPMVDVPSSSENAAAFVPSVTVLAPEVIPRPAVTTPADVPTSSLTSIPVDLPVAATTPVDVASAPLDIDSLTEEKLLQELEEMGFKQVDLNKEILRQNKYNLEQSVDDLCGVNEWDPLLAELNEMGFDDRETNKELLAKNGGSIKRAVMDLIAREKKDK</sequence>
<dbReference type="Proteomes" id="UP000324705">
    <property type="component" value="Chromosome 6A"/>
</dbReference>
<dbReference type="GO" id="GO:0031410">
    <property type="term" value="C:cytoplasmic vesicle"/>
    <property type="evidence" value="ECO:0007669"/>
    <property type="project" value="UniProtKB-KW"/>
</dbReference>
<dbReference type="InterPro" id="IPR009060">
    <property type="entry name" value="UBA-like_sf"/>
</dbReference>
<comment type="subcellular location">
    <subcellularLocation>
        <location evidence="1">Cytoplasmic vesicle</location>
        <location evidence="1">Autophagosome</location>
    </subcellularLocation>
</comment>
<dbReference type="EMBL" id="LT934121">
    <property type="protein sequence ID" value="VAI46517.1"/>
    <property type="molecule type" value="Genomic_DNA"/>
</dbReference>
<evidence type="ECO:0000256" key="5">
    <source>
        <dbReference type="ARBA" id="ARBA00023329"/>
    </source>
</evidence>
<feature type="region of interest" description="Disordered" evidence="7">
    <location>
        <begin position="225"/>
        <end position="277"/>
    </location>
</feature>
<dbReference type="Gene3D" id="3.30.60.90">
    <property type="match status" value="1"/>
</dbReference>
<dbReference type="InterPro" id="IPR032350">
    <property type="entry name" value="Nbr1_FW"/>
</dbReference>
<keyword evidence="12" id="KW-1185">Reference proteome</keyword>
<dbReference type="SUPFAM" id="SSF57850">
    <property type="entry name" value="RING/U-box"/>
    <property type="match status" value="1"/>
</dbReference>
<dbReference type="Gene3D" id="2.60.40.10">
    <property type="entry name" value="Immunoglobulins"/>
    <property type="match status" value="1"/>
</dbReference>
<dbReference type="InterPro" id="IPR043145">
    <property type="entry name" value="Znf_ZZ_sf"/>
</dbReference>
<dbReference type="Gramene" id="TRITD6Av1G128310.3">
    <property type="protein sequence ID" value="TRITD6Av1G128310.3"/>
    <property type="gene ID" value="TRITD6Av1G128310"/>
</dbReference>
<evidence type="ECO:0000256" key="1">
    <source>
        <dbReference type="ARBA" id="ARBA00004419"/>
    </source>
</evidence>
<dbReference type="GO" id="GO:0008270">
    <property type="term" value="F:zinc ion binding"/>
    <property type="evidence" value="ECO:0007669"/>
    <property type="project" value="UniProtKB-KW"/>
</dbReference>
<feature type="domain" description="ZZ-type" evidence="9">
    <location>
        <begin position="391"/>
        <end position="441"/>
    </location>
</feature>
<reference evidence="11 12" key="1">
    <citation type="submission" date="2017-09" db="EMBL/GenBank/DDBJ databases">
        <authorList>
            <consortium name="International Durum Wheat Genome Sequencing Consortium (IDWGSC)"/>
            <person name="Milanesi L."/>
        </authorList>
    </citation>
    <scope>NUCLEOTIDE SEQUENCE [LARGE SCALE GENOMIC DNA]</scope>
    <source>
        <strain evidence="12">cv. Svevo</strain>
    </source>
</reference>
<evidence type="ECO:0000259" key="9">
    <source>
        <dbReference type="PROSITE" id="PS50135"/>
    </source>
</evidence>
<dbReference type="SMART" id="SM00666">
    <property type="entry name" value="PB1"/>
    <property type="match status" value="1"/>
</dbReference>
<evidence type="ECO:0000256" key="6">
    <source>
        <dbReference type="PROSITE-ProRule" id="PRU00228"/>
    </source>
</evidence>
<dbReference type="Gene3D" id="1.10.8.10">
    <property type="entry name" value="DNA helicase RuvA subunit, C-terminal domain"/>
    <property type="match status" value="2"/>
</dbReference>
<dbReference type="PROSITE" id="PS51745">
    <property type="entry name" value="PB1"/>
    <property type="match status" value="1"/>
</dbReference>
<dbReference type="PANTHER" id="PTHR20930">
    <property type="entry name" value="OVARIAN CARCINOMA ANTIGEN CA125-RELATED"/>
    <property type="match status" value="1"/>
</dbReference>
<dbReference type="Gene3D" id="3.10.20.90">
    <property type="entry name" value="Phosphatidylinositol 3-kinase Catalytic Subunit, Chain A, domain 1"/>
    <property type="match status" value="1"/>
</dbReference>
<keyword evidence="4" id="KW-0862">Zinc</keyword>
<evidence type="ECO:0000256" key="4">
    <source>
        <dbReference type="ARBA" id="ARBA00022833"/>
    </source>
</evidence>
<evidence type="ECO:0008006" key="13">
    <source>
        <dbReference type="Google" id="ProtNLM"/>
    </source>
</evidence>
<dbReference type="CDD" id="cd14319">
    <property type="entry name" value="UBA_NBR1"/>
    <property type="match status" value="1"/>
</dbReference>
<dbReference type="InterPro" id="IPR000270">
    <property type="entry name" value="PB1_dom"/>
</dbReference>
<dbReference type="CDD" id="cd14947">
    <property type="entry name" value="NBR1_like"/>
    <property type="match status" value="1"/>
</dbReference>
<dbReference type="InterPro" id="IPR015940">
    <property type="entry name" value="UBA"/>
</dbReference>
<evidence type="ECO:0000313" key="12">
    <source>
        <dbReference type="Proteomes" id="UP000324705"/>
    </source>
</evidence>
<gene>
    <name evidence="11" type="ORF">TRITD_6Av1G128310</name>
</gene>
<organism evidence="11 12">
    <name type="scientific">Triticum turgidum subsp. durum</name>
    <name type="common">Durum wheat</name>
    <name type="synonym">Triticum durum</name>
    <dbReference type="NCBI Taxonomy" id="4567"/>
    <lineage>
        <taxon>Eukaryota</taxon>
        <taxon>Viridiplantae</taxon>
        <taxon>Streptophyta</taxon>
        <taxon>Embryophyta</taxon>
        <taxon>Tracheophyta</taxon>
        <taxon>Spermatophyta</taxon>
        <taxon>Magnoliopsida</taxon>
        <taxon>Liliopsida</taxon>
        <taxon>Poales</taxon>
        <taxon>Poaceae</taxon>
        <taxon>BOP clade</taxon>
        <taxon>Pooideae</taxon>
        <taxon>Triticodae</taxon>
        <taxon>Triticeae</taxon>
        <taxon>Triticinae</taxon>
        <taxon>Triticum</taxon>
    </lineage>
</organism>
<dbReference type="AlphaFoldDB" id="A0A9R0Y0J7"/>
<protein>
    <recommendedName>
        <fullName evidence="13">Protein NBR1 homolog</fullName>
    </recommendedName>
</protein>
<evidence type="ECO:0000259" key="10">
    <source>
        <dbReference type="PROSITE" id="PS51745"/>
    </source>
</evidence>
<dbReference type="InterPro" id="IPR000433">
    <property type="entry name" value="Znf_ZZ"/>
</dbReference>
<dbReference type="SUPFAM" id="SSF54277">
    <property type="entry name" value="CAD &amp; PB1 domains"/>
    <property type="match status" value="1"/>
</dbReference>
<dbReference type="InterPro" id="IPR013783">
    <property type="entry name" value="Ig-like_fold"/>
</dbReference>
<dbReference type="GO" id="GO:0005776">
    <property type="term" value="C:autophagosome"/>
    <property type="evidence" value="ECO:0007669"/>
    <property type="project" value="UniProtKB-SubCell"/>
</dbReference>
<feature type="domain" description="UBA" evidence="8">
    <location>
        <begin position="778"/>
        <end position="821"/>
    </location>
</feature>
<keyword evidence="2" id="KW-0479">Metal-binding</keyword>
<dbReference type="CDD" id="cd06398">
    <property type="entry name" value="PB1_Joka2"/>
    <property type="match status" value="1"/>
</dbReference>
<feature type="domain" description="UBA" evidence="8">
    <location>
        <begin position="737"/>
        <end position="776"/>
    </location>
</feature>
<evidence type="ECO:0000256" key="2">
    <source>
        <dbReference type="ARBA" id="ARBA00022723"/>
    </source>
</evidence>
<dbReference type="Pfam" id="PF16158">
    <property type="entry name" value="N_BRCA1_IG"/>
    <property type="match status" value="1"/>
</dbReference>
<evidence type="ECO:0000256" key="3">
    <source>
        <dbReference type="ARBA" id="ARBA00022771"/>
    </source>
</evidence>
<dbReference type="PROSITE" id="PS50135">
    <property type="entry name" value="ZF_ZZ_2"/>
    <property type="match status" value="1"/>
</dbReference>
<dbReference type="PANTHER" id="PTHR20930:SF0">
    <property type="entry name" value="PROTEIN ILRUN"/>
    <property type="match status" value="1"/>
</dbReference>